<dbReference type="SUPFAM" id="SSF88723">
    <property type="entry name" value="PIN domain-like"/>
    <property type="match status" value="1"/>
</dbReference>
<dbReference type="EMBL" id="AP028907">
    <property type="protein sequence ID" value="BES82684.1"/>
    <property type="molecule type" value="Genomic_DNA"/>
</dbReference>
<gene>
    <name evidence="2" type="ORF">PABY_22510</name>
</gene>
<dbReference type="GeneID" id="89290256"/>
<evidence type="ECO:0000259" key="1">
    <source>
        <dbReference type="Pfam" id="PF01850"/>
    </source>
</evidence>
<dbReference type="Proteomes" id="UP001341135">
    <property type="component" value="Chromosome"/>
</dbReference>
<dbReference type="RefSeq" id="WP_338250232.1">
    <property type="nucleotide sequence ID" value="NZ_AP028907.1"/>
</dbReference>
<sequence>MGRKARAVVDTYAIIADLTGQATSRAAELLEGVRLGSIEGILHYLVVYELSYHWRRGRLPFRDEEELLDFIDSYFTVKALDNVIAVKASGVKLLGDQLLAKAEDPRLRRRRLSVADATTIAIAMMENAPIVTGDADLSYVARNLGIGIIW</sequence>
<accession>A0ABM8IZZ5</accession>
<dbReference type="Gene3D" id="3.40.50.1010">
    <property type="entry name" value="5'-nuclease"/>
    <property type="match status" value="1"/>
</dbReference>
<keyword evidence="3" id="KW-1185">Reference proteome</keyword>
<dbReference type="InterPro" id="IPR002716">
    <property type="entry name" value="PIN_dom"/>
</dbReference>
<protein>
    <recommendedName>
        <fullName evidence="1">PIN domain-containing protein</fullName>
    </recommendedName>
</protein>
<evidence type="ECO:0000313" key="3">
    <source>
        <dbReference type="Proteomes" id="UP001341135"/>
    </source>
</evidence>
<proteinExistence type="predicted"/>
<name>A0ABM8IZZ5_9CREN</name>
<reference evidence="2 3" key="1">
    <citation type="submission" date="2023-09" db="EMBL/GenBank/DDBJ databases">
        <title>Pyrofollis japonicus gen. nov. sp. nov., a novel member of the family Pyrodictiaceae isolated from the Iheya North hydrothermal field.</title>
        <authorList>
            <person name="Miyazaki U."/>
            <person name="Sanari M."/>
            <person name="Tame A."/>
            <person name="Kitajima M."/>
            <person name="Okamoto A."/>
            <person name="Sawayama S."/>
            <person name="Miyazaki J."/>
            <person name="Takai K."/>
            <person name="Nakagawa S."/>
        </authorList>
    </citation>
    <scope>NUCLEOTIDE SEQUENCE [LARGE SCALE GENOMIC DNA]</scope>
    <source>
        <strain evidence="2 3">AV2</strain>
    </source>
</reference>
<feature type="domain" description="PIN" evidence="1">
    <location>
        <begin position="8"/>
        <end position="142"/>
    </location>
</feature>
<organism evidence="2 3">
    <name type="scientific">Pyrodictium abyssi</name>
    <dbReference type="NCBI Taxonomy" id="54256"/>
    <lineage>
        <taxon>Archaea</taxon>
        <taxon>Thermoproteota</taxon>
        <taxon>Thermoprotei</taxon>
        <taxon>Desulfurococcales</taxon>
        <taxon>Pyrodictiaceae</taxon>
        <taxon>Pyrodictium</taxon>
    </lineage>
</organism>
<dbReference type="InterPro" id="IPR029060">
    <property type="entry name" value="PIN-like_dom_sf"/>
</dbReference>
<evidence type="ECO:0000313" key="2">
    <source>
        <dbReference type="EMBL" id="BES82684.1"/>
    </source>
</evidence>
<dbReference type="Pfam" id="PF01850">
    <property type="entry name" value="PIN"/>
    <property type="match status" value="1"/>
</dbReference>